<accession>A0ABP0CI97</accession>
<dbReference type="Pfam" id="PF02801">
    <property type="entry name" value="Ketoacyl-synt_C"/>
    <property type="match status" value="1"/>
</dbReference>
<dbReference type="InterPro" id="IPR016036">
    <property type="entry name" value="Malonyl_transacylase_ACP-bd"/>
</dbReference>
<dbReference type="PROSITE" id="PS52019">
    <property type="entry name" value="PKS_MFAS_DH"/>
    <property type="match status" value="1"/>
</dbReference>
<dbReference type="Gene3D" id="1.10.1200.10">
    <property type="entry name" value="ACP-like"/>
    <property type="match status" value="1"/>
</dbReference>
<dbReference type="InterPro" id="IPR036736">
    <property type="entry name" value="ACP-like_sf"/>
</dbReference>
<evidence type="ECO:0000313" key="9">
    <source>
        <dbReference type="EMBL" id="CAK7231760.1"/>
    </source>
</evidence>
<dbReference type="Pfam" id="PF16197">
    <property type="entry name" value="KAsynt_C_assoc"/>
    <property type="match status" value="1"/>
</dbReference>
<dbReference type="InterPro" id="IPR049900">
    <property type="entry name" value="PKS_mFAS_DH"/>
</dbReference>
<dbReference type="InterPro" id="IPR020806">
    <property type="entry name" value="PKS_PP-bd"/>
</dbReference>
<organism evidence="9 10">
    <name type="scientific">Sporothrix curviconia</name>
    <dbReference type="NCBI Taxonomy" id="1260050"/>
    <lineage>
        <taxon>Eukaryota</taxon>
        <taxon>Fungi</taxon>
        <taxon>Dikarya</taxon>
        <taxon>Ascomycota</taxon>
        <taxon>Pezizomycotina</taxon>
        <taxon>Sordariomycetes</taxon>
        <taxon>Sordariomycetidae</taxon>
        <taxon>Ophiostomatales</taxon>
        <taxon>Ophiostomataceae</taxon>
        <taxon>Sporothrix</taxon>
    </lineage>
</organism>
<proteinExistence type="predicted"/>
<sequence>MEPLGPPPDGGTEDAIAVVGMACRFPGDADNIENFWEMLRDGKDAWSEIPSDRFNAKGWYHPDPNRPGSFHIRGAHFIKGDIAAFDAPFFSISTAEAVSMDPQQRMLLEVVYEALDSAGIPTASLSNTATSVFCGSFVRDYEQPCMRDPDTTPPYSATGNGIAILANRISHAFDFAGTSQTIDTGCSASMIAVHQACKSLLSGESDVGIAAGVGLIFSPNTLVPMANLNILGSDGRCYTFDERASGYGRGEGTGVLVLKRLQDALASNDTIRAVIRATASNQDGHTQGITLPSQARQVQNMRNVYLKSGLDVGRTAYMECHGTGTQVGDVKETQAATELFCKHRTANNPLMVGSVKTNIGHLEGSAGVAGLIKGILVVERGWIPKHLNFKSPNKNLDLERMKLKVATDLTPWPVPGLRRASVNSFGFGGTNAHIVLDDAPHFLSERNIAGGNHVTHLFPEDRLHVKATKPSRADINHLFVFSGHDEAGLTRVTESQATYVAKNALTSGFKANYAYTLLSRRSHLNWRTFVVASSPTSLLEKLENKSIAKPIRAAQGTPSGLAFVFCGQGAQWYAMGRELLCYQVFYASISTASSYMTSVLGSSFCLWDELHKSKDASRISDAQISQPATTAIQVALVDLLHSAGLVPTSVLGHSSGEIAAAYAAGAISREDAWRIAYFRGQSVAKLSQTAPTLRGGMLAVTLSEDDARQAISNANVSSVGVACINGPSSVTLSGDADEISCLLVYLQLQGSRATRVNVDTAYHSRHMQPIEKLYRDSLVGIGPPAPSPHNTAFLSSVFGREIPTSELVSEYWVQNLVQPVRFYSAAKSLMEKSCPAAFVEVSPHRVWEPTLRQIFNSLKTKAAEPSHASLLIRDQDASVTMLAALGSLWAQGFSLDLQWPTTSSNDGELPCHLVDVPSYPWDHSKRFWHESHLSKANRFRAHGREDIIGAPLENSTPQDPRWRGFFRVQENPWLEDHVIQRSIIYPAGGMIAMAIEAAKQLADQNRVVLGYEVSNFKILKPMLIPTAPQGLENMLSAHIIDEDDEGYRASESTYAFSIQSKPADGPWTTHARGRFNVVYCKEGMHPAAEMERLFAANAQRQACQYVHRLCHTQLNPRQFYETLDVIGMTYGPQFRNLVKIERGDAAAHAILEIPDTKARMPFNFEFDHIIHPATMDTMLQTVMALDNDQGAMLPRSVGRVFVSATVPQGAGSRLRGYTTARKAGSRDAMADITMFDEELCAPAVVFEDLLFKSVSQDAAPVSGDFLPANRNLCSEIVWKQDASTIAQLGFSFPTSIQELVDLASHKNPALSILYHIPASYVLGYDIGISDDRLQHLGSIAEALKLTQLVLDSLAAGYETPRFSRCLVTGTNSDKVLHHMRAIESSNLGLDRVQHAEAPPGSEKFHLVFCSVDERPSTDSVAECLDRVEEGGWLIILSKMGGLIESAQYGTVKLFVQDAGFKVGKSTKGGPFLIAQRTSRKPQLTTPSAHCSNVTILLPKCASSFVCKLKNIIRPLLESQLSIKVHEVDIDTLAKSQDEVAGAFVLSLDEIDSPLLSTMGPELFNTLHGLLTRARGIFWLTQGGQVNCQNPDRSPFMGLARSLRSEDSKKKIATLDISPDLLTTHNETPTIPDTLVNSIMFLARKQINAMVVEKAQSHHGDVEFAYYGGRLMVPRLMPLDMLNRTIEQRPIIGKAPLLSRGRALKLDPTTFKSFDGPRFGDFVLIYGSSSAYSQAAIQITLALGGNALVACMTADEKFIAQEHFKIPACHVLDMESAGGNEFEARVLALTQQFGADVVFDPTSCNIDQAFACVAECGRVIRVAQKGCGALLARSVADKNVSFETVDIDLLESRRPSEAQRLFFDVDKMLQMFPGLDSVCGSLEHNMADIQAALVQASANPFVGPHVLFTEADKGPNLVNTQIQLASKAELSSSATYLLVGGFGGLGRSIAEHLVRRGARHIAFFSRSGASSASAQSLLVKMQAAGINVRAFATNVCNSQQLAVSLKELHGIMPPIRGAIQCAAVVDDSAFPSMNYERWRRAFEPKTVGSNNLHKQLPRDMDFFIFLSSSSGIVGNRGQANYSAGNCFQDALARHRSANGMHSVSVDLGLVLGAGMVAENESLLDAMKASGFIGIRIQDVLSVLDRAMAPPDAESSMHIPAQIVTTVGTGGLTIQNQPSDPFWTRTALFRYLNQVDAPPHGLSSDAHGAAGQDLQSAIRVSATMEEAAQAVCTALIATMARRKGMVPDDFDQHQSLSSYGIDSLDSIFLVGWISRETGVTVQTVDGVTISDLSQDVARRSLQALEESQ</sequence>
<keyword evidence="3" id="KW-0808">Transferase</keyword>
<dbReference type="Pfam" id="PF14765">
    <property type="entry name" value="PS-DH"/>
    <property type="match status" value="1"/>
</dbReference>
<keyword evidence="5" id="KW-0511">Multifunctional enzyme</keyword>
<dbReference type="SUPFAM" id="SSF55048">
    <property type="entry name" value="Probable ACP-binding domain of malonyl-CoA ACP transacylase"/>
    <property type="match status" value="1"/>
</dbReference>
<dbReference type="PANTHER" id="PTHR43775">
    <property type="entry name" value="FATTY ACID SYNTHASE"/>
    <property type="match status" value="1"/>
</dbReference>
<dbReference type="InterPro" id="IPR018201">
    <property type="entry name" value="Ketoacyl_synth_AS"/>
</dbReference>
<dbReference type="Pfam" id="PF00698">
    <property type="entry name" value="Acyl_transf_1"/>
    <property type="match status" value="1"/>
</dbReference>
<feature type="active site" description="Proton acceptor; for dehydratase activity" evidence="6">
    <location>
        <position position="977"/>
    </location>
</feature>
<feature type="region of interest" description="C-terminal hotdog fold" evidence="6">
    <location>
        <begin position="1104"/>
        <end position="1260"/>
    </location>
</feature>
<evidence type="ECO:0000256" key="5">
    <source>
        <dbReference type="ARBA" id="ARBA00023268"/>
    </source>
</evidence>
<name>A0ABP0CI97_9PEZI</name>
<dbReference type="Pfam" id="PF00550">
    <property type="entry name" value="PP-binding"/>
    <property type="match status" value="1"/>
</dbReference>
<dbReference type="Gene3D" id="3.40.47.10">
    <property type="match status" value="1"/>
</dbReference>
<gene>
    <name evidence="9" type="ORF">SCUCBS95973_008027</name>
</gene>
<dbReference type="InterPro" id="IPR042104">
    <property type="entry name" value="PKS_dehydratase_sf"/>
</dbReference>
<dbReference type="InterPro" id="IPR001227">
    <property type="entry name" value="Ac_transferase_dom_sf"/>
</dbReference>
<dbReference type="PROSITE" id="PS52004">
    <property type="entry name" value="KS3_2"/>
    <property type="match status" value="1"/>
</dbReference>
<dbReference type="Gene3D" id="3.40.50.720">
    <property type="entry name" value="NAD(P)-binding Rossmann-like Domain"/>
    <property type="match status" value="2"/>
</dbReference>
<keyword evidence="1" id="KW-0596">Phosphopantetheine</keyword>
<dbReference type="SUPFAM" id="SSF51735">
    <property type="entry name" value="NAD(P)-binding Rossmann-fold domains"/>
    <property type="match status" value="2"/>
</dbReference>
<dbReference type="InterPro" id="IPR049551">
    <property type="entry name" value="PKS_DH_C"/>
</dbReference>
<dbReference type="SMART" id="SM00823">
    <property type="entry name" value="PKS_PP"/>
    <property type="match status" value="1"/>
</dbReference>
<keyword evidence="2" id="KW-0597">Phosphoprotein</keyword>
<feature type="domain" description="PKS/mFAS DH" evidence="8">
    <location>
        <begin position="945"/>
        <end position="1260"/>
    </location>
</feature>
<comment type="caution">
    <text evidence="9">The sequence shown here is derived from an EMBL/GenBank/DDBJ whole genome shotgun (WGS) entry which is preliminary data.</text>
</comment>
<dbReference type="InterPro" id="IPR032821">
    <property type="entry name" value="PKS_assoc"/>
</dbReference>
<dbReference type="InterPro" id="IPR014043">
    <property type="entry name" value="Acyl_transferase_dom"/>
</dbReference>
<feature type="region of interest" description="N-terminal hotdog fold" evidence="6">
    <location>
        <begin position="945"/>
        <end position="1082"/>
    </location>
</feature>
<dbReference type="PROSITE" id="PS00606">
    <property type="entry name" value="KS3_1"/>
    <property type="match status" value="1"/>
</dbReference>
<dbReference type="Pfam" id="PF21089">
    <property type="entry name" value="PKS_DH_N"/>
    <property type="match status" value="1"/>
</dbReference>
<dbReference type="PANTHER" id="PTHR43775:SF29">
    <property type="entry name" value="ASPERFURANONE POLYKETIDE SYNTHASE AFOG-RELATED"/>
    <property type="match status" value="1"/>
</dbReference>
<dbReference type="Pfam" id="PF00109">
    <property type="entry name" value="ketoacyl-synt"/>
    <property type="match status" value="1"/>
</dbReference>
<dbReference type="EMBL" id="CAWUHB010000060">
    <property type="protein sequence ID" value="CAK7231760.1"/>
    <property type="molecule type" value="Genomic_DNA"/>
</dbReference>
<dbReference type="Gene3D" id="3.30.70.3290">
    <property type="match status" value="1"/>
</dbReference>
<dbReference type="InterPro" id="IPR020807">
    <property type="entry name" value="PKS_DH"/>
</dbReference>
<feature type="active site" description="Proton donor; for dehydratase activity" evidence="6">
    <location>
        <position position="1176"/>
    </location>
</feature>
<feature type="domain" description="Ketosynthase family 3 (KS3)" evidence="7">
    <location>
        <begin position="13"/>
        <end position="438"/>
    </location>
</feature>
<dbReference type="Gene3D" id="3.10.129.110">
    <property type="entry name" value="Polyketide synthase dehydratase"/>
    <property type="match status" value="1"/>
</dbReference>
<protein>
    <submittedName>
        <fullName evidence="9">Type I Iterative PKS</fullName>
    </submittedName>
</protein>
<evidence type="ECO:0000256" key="3">
    <source>
        <dbReference type="ARBA" id="ARBA00022679"/>
    </source>
</evidence>
<dbReference type="CDD" id="cd00833">
    <property type="entry name" value="PKS"/>
    <property type="match status" value="1"/>
</dbReference>
<dbReference type="InterPro" id="IPR057326">
    <property type="entry name" value="KR_dom"/>
</dbReference>
<keyword evidence="10" id="KW-1185">Reference proteome</keyword>
<dbReference type="SMART" id="SM00827">
    <property type="entry name" value="PKS_AT"/>
    <property type="match status" value="1"/>
</dbReference>
<evidence type="ECO:0000259" key="8">
    <source>
        <dbReference type="PROSITE" id="PS52019"/>
    </source>
</evidence>
<dbReference type="InterPro" id="IPR050091">
    <property type="entry name" value="PKS_NRPS_Biosynth_Enz"/>
</dbReference>
<dbReference type="InterPro" id="IPR013968">
    <property type="entry name" value="PKS_KR"/>
</dbReference>
<dbReference type="SUPFAM" id="SSF52151">
    <property type="entry name" value="FabD/lysophospholipase-like"/>
    <property type="match status" value="1"/>
</dbReference>
<dbReference type="Pfam" id="PF23114">
    <property type="entry name" value="NAD-bd_HRPKS_sdrA"/>
    <property type="match status" value="1"/>
</dbReference>
<dbReference type="SMART" id="SM00822">
    <property type="entry name" value="PKS_KR"/>
    <property type="match status" value="1"/>
</dbReference>
<evidence type="ECO:0000313" key="10">
    <source>
        <dbReference type="Proteomes" id="UP001642405"/>
    </source>
</evidence>
<reference evidence="9 10" key="1">
    <citation type="submission" date="2024-01" db="EMBL/GenBank/DDBJ databases">
        <authorList>
            <person name="Allen C."/>
            <person name="Tagirdzhanova G."/>
        </authorList>
    </citation>
    <scope>NUCLEOTIDE SEQUENCE [LARGE SCALE GENOMIC DNA]</scope>
</reference>
<keyword evidence="4" id="KW-0560">Oxidoreductase</keyword>
<dbReference type="InterPro" id="IPR016035">
    <property type="entry name" value="Acyl_Trfase/lysoPLipase"/>
</dbReference>
<dbReference type="SMART" id="SM00826">
    <property type="entry name" value="PKS_DH"/>
    <property type="match status" value="1"/>
</dbReference>
<dbReference type="InterPro" id="IPR056501">
    <property type="entry name" value="NAD-bd_HRPKS_sdrA"/>
</dbReference>
<evidence type="ECO:0000256" key="6">
    <source>
        <dbReference type="PROSITE-ProRule" id="PRU01363"/>
    </source>
</evidence>
<evidence type="ECO:0000256" key="1">
    <source>
        <dbReference type="ARBA" id="ARBA00022450"/>
    </source>
</evidence>
<evidence type="ECO:0000259" key="7">
    <source>
        <dbReference type="PROSITE" id="PS52004"/>
    </source>
</evidence>
<dbReference type="Proteomes" id="UP001642405">
    <property type="component" value="Unassembled WGS sequence"/>
</dbReference>
<dbReference type="SUPFAM" id="SSF47336">
    <property type="entry name" value="ACP-like"/>
    <property type="match status" value="1"/>
</dbReference>
<dbReference type="SUPFAM" id="SSF53901">
    <property type="entry name" value="Thiolase-like"/>
    <property type="match status" value="1"/>
</dbReference>
<dbReference type="InterPro" id="IPR009081">
    <property type="entry name" value="PP-bd_ACP"/>
</dbReference>
<dbReference type="InterPro" id="IPR014031">
    <property type="entry name" value="Ketoacyl_synth_C"/>
</dbReference>
<dbReference type="InterPro" id="IPR016039">
    <property type="entry name" value="Thiolase-like"/>
</dbReference>
<dbReference type="InterPro" id="IPR036291">
    <property type="entry name" value="NAD(P)-bd_dom_sf"/>
</dbReference>
<dbReference type="Gene3D" id="3.40.366.10">
    <property type="entry name" value="Malonyl-Coenzyme A Acyl Carrier Protein, domain 2"/>
    <property type="match status" value="1"/>
</dbReference>
<dbReference type="SMART" id="SM00825">
    <property type="entry name" value="PKS_KS"/>
    <property type="match status" value="1"/>
</dbReference>
<dbReference type="InterPro" id="IPR014030">
    <property type="entry name" value="Ketoacyl_synth_N"/>
</dbReference>
<dbReference type="InterPro" id="IPR049552">
    <property type="entry name" value="PKS_DH_N"/>
</dbReference>
<evidence type="ECO:0000256" key="4">
    <source>
        <dbReference type="ARBA" id="ARBA00023002"/>
    </source>
</evidence>
<dbReference type="Pfam" id="PF08659">
    <property type="entry name" value="KR"/>
    <property type="match status" value="1"/>
</dbReference>
<dbReference type="InterPro" id="IPR020841">
    <property type="entry name" value="PKS_Beta-ketoAc_synthase_dom"/>
</dbReference>
<evidence type="ECO:0000256" key="2">
    <source>
        <dbReference type="ARBA" id="ARBA00022553"/>
    </source>
</evidence>